<evidence type="ECO:0000313" key="2">
    <source>
        <dbReference type="EnsemblMetazoa" id="AMAM019303-PA"/>
    </source>
</evidence>
<dbReference type="EnsemblMetazoa" id="AMAM019303-RA">
    <property type="protein sequence ID" value="AMAM019303-PA"/>
    <property type="gene ID" value="AMAM019303"/>
</dbReference>
<feature type="transmembrane region" description="Helical" evidence="1">
    <location>
        <begin position="112"/>
        <end position="134"/>
    </location>
</feature>
<sequence>YCRNHSIKVSPLKSYGTILDASNVQGIYCKTASDSVLPVVAPVDHPMAGGKSSPNELTNDQLLQMLRDMNRTTEQLLQEMVRSIHQRPGGVVGAGGSAIVTASCTELHAYNYQVFILLILSVILIINVGFLLWIQHNANVRRAVDRMIIFRREQGASIQTALHEEL</sequence>
<keyword evidence="3" id="KW-1185">Reference proteome</keyword>
<dbReference type="AlphaFoldDB" id="A0A182T476"/>
<keyword evidence="1" id="KW-0472">Membrane</keyword>
<proteinExistence type="predicted"/>
<keyword evidence="1" id="KW-1133">Transmembrane helix</keyword>
<dbReference type="Proteomes" id="UP000075901">
    <property type="component" value="Unassembled WGS sequence"/>
</dbReference>
<reference evidence="3" key="1">
    <citation type="submission" date="2013-09" db="EMBL/GenBank/DDBJ databases">
        <title>The Genome Sequence of Anopheles maculatus species B.</title>
        <authorList>
            <consortium name="The Broad Institute Genomics Platform"/>
            <person name="Neafsey D.E."/>
            <person name="Besansky N."/>
            <person name="Howell P."/>
            <person name="Walton C."/>
            <person name="Young S.K."/>
            <person name="Zeng Q."/>
            <person name="Gargeya S."/>
            <person name="Fitzgerald M."/>
            <person name="Haas B."/>
            <person name="Abouelleil A."/>
            <person name="Allen A.W."/>
            <person name="Alvarado L."/>
            <person name="Arachchi H.M."/>
            <person name="Berlin A.M."/>
            <person name="Chapman S.B."/>
            <person name="Gainer-Dewar J."/>
            <person name="Goldberg J."/>
            <person name="Griggs A."/>
            <person name="Gujja S."/>
            <person name="Hansen M."/>
            <person name="Howarth C."/>
            <person name="Imamovic A."/>
            <person name="Ireland A."/>
            <person name="Larimer J."/>
            <person name="McCowan C."/>
            <person name="Murphy C."/>
            <person name="Pearson M."/>
            <person name="Poon T.W."/>
            <person name="Priest M."/>
            <person name="Roberts A."/>
            <person name="Saif S."/>
            <person name="Shea T."/>
            <person name="Sisk P."/>
            <person name="Sykes S."/>
            <person name="Wortman J."/>
            <person name="Nusbaum C."/>
            <person name="Birren B."/>
        </authorList>
    </citation>
    <scope>NUCLEOTIDE SEQUENCE [LARGE SCALE GENOMIC DNA]</scope>
    <source>
        <strain evidence="3">maculatus3</strain>
    </source>
</reference>
<keyword evidence="1" id="KW-0812">Transmembrane</keyword>
<evidence type="ECO:0000313" key="3">
    <source>
        <dbReference type="Proteomes" id="UP000075901"/>
    </source>
</evidence>
<reference evidence="2" key="2">
    <citation type="submission" date="2020-05" db="UniProtKB">
        <authorList>
            <consortium name="EnsemblMetazoa"/>
        </authorList>
    </citation>
    <scope>IDENTIFICATION</scope>
    <source>
        <strain evidence="2">maculatus3</strain>
    </source>
</reference>
<dbReference type="VEuPathDB" id="VectorBase:AMAM019303"/>
<name>A0A182T476_9DIPT</name>
<protein>
    <submittedName>
        <fullName evidence="2">Uncharacterized protein</fullName>
    </submittedName>
</protein>
<evidence type="ECO:0000256" key="1">
    <source>
        <dbReference type="SAM" id="Phobius"/>
    </source>
</evidence>
<organism evidence="2 3">
    <name type="scientific">Anopheles maculatus</name>
    <dbReference type="NCBI Taxonomy" id="74869"/>
    <lineage>
        <taxon>Eukaryota</taxon>
        <taxon>Metazoa</taxon>
        <taxon>Ecdysozoa</taxon>
        <taxon>Arthropoda</taxon>
        <taxon>Hexapoda</taxon>
        <taxon>Insecta</taxon>
        <taxon>Pterygota</taxon>
        <taxon>Neoptera</taxon>
        <taxon>Endopterygota</taxon>
        <taxon>Diptera</taxon>
        <taxon>Nematocera</taxon>
        <taxon>Culicoidea</taxon>
        <taxon>Culicidae</taxon>
        <taxon>Anophelinae</taxon>
        <taxon>Anopheles</taxon>
        <taxon>Anopheles maculatus group</taxon>
    </lineage>
</organism>
<accession>A0A182T476</accession>